<reference evidence="4" key="1">
    <citation type="journal article" date="2013" name="Int. J. Syst. Evol. Microbiol.">
        <title>Polycladomyces abyssicola gen. nov., sp. nov., a thermophilic filamentous bacterium isolated from hemipelagic sediment.</title>
        <authorList>
            <person name="Tsubouchi T."/>
            <person name="Shimane Y."/>
            <person name="Mori K."/>
            <person name="Usui K."/>
            <person name="Hiraki T."/>
            <person name="Tame A."/>
            <person name="Uematsu K."/>
            <person name="Maruyama T."/>
            <person name="Hatada Y."/>
        </authorList>
    </citation>
    <scope>NUCLEOTIDE SEQUENCE</scope>
    <source>
        <strain evidence="4">JIR-001</strain>
    </source>
</reference>
<dbReference type="Gene3D" id="1.20.120.450">
    <property type="entry name" value="dinb family like domain"/>
    <property type="match status" value="1"/>
</dbReference>
<dbReference type="SUPFAM" id="SSF109854">
    <property type="entry name" value="DinB/YfiT-like putative metalloenzymes"/>
    <property type="match status" value="1"/>
</dbReference>
<protein>
    <recommendedName>
        <fullName evidence="6">Damage-inducible protein DinB</fullName>
    </recommendedName>
</protein>
<dbReference type="InterPro" id="IPR034660">
    <property type="entry name" value="DinB/YfiT-like"/>
</dbReference>
<name>A0A8D5UC52_9BACL</name>
<dbReference type="GO" id="GO:0046872">
    <property type="term" value="F:metal ion binding"/>
    <property type="evidence" value="ECO:0007669"/>
    <property type="project" value="UniProtKB-KW"/>
</dbReference>
<dbReference type="Pfam" id="PF05163">
    <property type="entry name" value="DinB"/>
    <property type="match status" value="1"/>
</dbReference>
<evidence type="ECO:0000256" key="1">
    <source>
        <dbReference type="ARBA" id="ARBA00008635"/>
    </source>
</evidence>
<evidence type="ECO:0000313" key="4">
    <source>
        <dbReference type="EMBL" id="BCU80314.1"/>
    </source>
</evidence>
<dbReference type="AlphaFoldDB" id="A0A8D5UC52"/>
<evidence type="ECO:0000256" key="3">
    <source>
        <dbReference type="PIRSR" id="PIRSR607837-1"/>
    </source>
</evidence>
<comment type="similarity">
    <text evidence="1">Belongs to the DinB family.</text>
</comment>
<gene>
    <name evidence="4" type="primary">yrdA</name>
    <name evidence="4" type="ORF">JIR001_00970</name>
</gene>
<evidence type="ECO:0000313" key="5">
    <source>
        <dbReference type="Proteomes" id="UP000677436"/>
    </source>
</evidence>
<evidence type="ECO:0008006" key="6">
    <source>
        <dbReference type="Google" id="ProtNLM"/>
    </source>
</evidence>
<dbReference type="Proteomes" id="UP000677436">
    <property type="component" value="Chromosome"/>
</dbReference>
<proteinExistence type="inferred from homology"/>
<dbReference type="EMBL" id="AP024601">
    <property type="protein sequence ID" value="BCU80314.1"/>
    <property type="molecule type" value="Genomic_DNA"/>
</dbReference>
<feature type="binding site" evidence="3">
    <location>
        <position position="48"/>
    </location>
    <ligand>
        <name>a divalent metal cation</name>
        <dbReference type="ChEBI" id="CHEBI:60240"/>
    </ligand>
</feature>
<keyword evidence="5" id="KW-1185">Reference proteome</keyword>
<keyword evidence="2 3" id="KW-0479">Metal-binding</keyword>
<dbReference type="KEGG" id="pabs:JIR001_00970"/>
<reference evidence="4" key="2">
    <citation type="journal article" date="2021" name="Microbiol. Resour. Announc.">
        <title>Complete Genome Sequence of Polycladomyces abyssicola JIR-001T, Isolated from Hemipelagic Sediment in Deep Seawater.</title>
        <authorList>
            <person name="Tsubouchi T."/>
            <person name="Kaneko Y."/>
        </authorList>
    </citation>
    <scope>NUCLEOTIDE SEQUENCE</scope>
    <source>
        <strain evidence="4">JIR-001</strain>
    </source>
</reference>
<sequence>MYRTIDEFLTDWKMESDSTYKVLQALTDESLGQAVSPQDRTLGEIAWHIVTTLHEMMSRTGLVFDAPKVDEPVPSSAQTIAERYRQASEAMVEAIRQQWTDEMLQETNDMYGMQWTKAFTLSILIRHEIHHRGQMTVLMRQAGLRLPGVYGPSRDEM</sequence>
<organism evidence="4 5">
    <name type="scientific">Polycladomyces abyssicola</name>
    <dbReference type="NCBI Taxonomy" id="1125966"/>
    <lineage>
        <taxon>Bacteria</taxon>
        <taxon>Bacillati</taxon>
        <taxon>Bacillota</taxon>
        <taxon>Bacilli</taxon>
        <taxon>Bacillales</taxon>
        <taxon>Thermoactinomycetaceae</taxon>
        <taxon>Polycladomyces</taxon>
    </lineage>
</organism>
<feature type="binding site" evidence="3">
    <location>
        <position position="127"/>
    </location>
    <ligand>
        <name>a divalent metal cation</name>
        <dbReference type="ChEBI" id="CHEBI:60240"/>
    </ligand>
</feature>
<dbReference type="InterPro" id="IPR007837">
    <property type="entry name" value="DinB"/>
</dbReference>
<evidence type="ECO:0000256" key="2">
    <source>
        <dbReference type="ARBA" id="ARBA00022723"/>
    </source>
</evidence>
<accession>A0A8D5UC52</accession>
<feature type="binding site" evidence="3">
    <location>
        <position position="131"/>
    </location>
    <ligand>
        <name>a divalent metal cation</name>
        <dbReference type="ChEBI" id="CHEBI:60240"/>
    </ligand>
</feature>
<dbReference type="RefSeq" id="WP_212773717.1">
    <property type="nucleotide sequence ID" value="NZ_AP024601.1"/>
</dbReference>